<protein>
    <submittedName>
        <fullName evidence="3">Uncharacterized protein</fullName>
    </submittedName>
</protein>
<evidence type="ECO:0000313" key="3">
    <source>
        <dbReference type="EMBL" id="OSS50861.1"/>
    </source>
</evidence>
<keyword evidence="4" id="KW-1185">Reference proteome</keyword>
<reference evidence="3 4" key="1">
    <citation type="journal article" date="2017" name="Genome Announc.">
        <title>Genome sequence of the saprophytic ascomycete Epicoccum nigrum ICMP 19927 strain isolated from New Zealand.</title>
        <authorList>
            <person name="Fokin M."/>
            <person name="Fleetwood D."/>
            <person name="Weir B.S."/>
            <person name="Villas-Boas S.G."/>
        </authorList>
    </citation>
    <scope>NUCLEOTIDE SEQUENCE [LARGE SCALE GENOMIC DNA]</scope>
    <source>
        <strain evidence="3 4">ICMP 19927</strain>
    </source>
</reference>
<evidence type="ECO:0000256" key="2">
    <source>
        <dbReference type="SAM" id="Phobius"/>
    </source>
</evidence>
<evidence type="ECO:0000256" key="1">
    <source>
        <dbReference type="SAM" id="Coils"/>
    </source>
</evidence>
<name>A0A1Y2M484_EPING</name>
<dbReference type="EMBL" id="KZ107841">
    <property type="protein sequence ID" value="OSS50861.1"/>
    <property type="molecule type" value="Genomic_DNA"/>
</dbReference>
<keyword evidence="2" id="KW-1133">Transmembrane helix</keyword>
<feature type="transmembrane region" description="Helical" evidence="2">
    <location>
        <begin position="104"/>
        <end position="125"/>
    </location>
</feature>
<dbReference type="Proteomes" id="UP000193240">
    <property type="component" value="Unassembled WGS sequence"/>
</dbReference>
<dbReference type="AlphaFoldDB" id="A0A1Y2M484"/>
<dbReference type="InParanoid" id="A0A1Y2M484"/>
<organism evidence="3 4">
    <name type="scientific">Epicoccum nigrum</name>
    <name type="common">Soil fungus</name>
    <name type="synonym">Epicoccum purpurascens</name>
    <dbReference type="NCBI Taxonomy" id="105696"/>
    <lineage>
        <taxon>Eukaryota</taxon>
        <taxon>Fungi</taxon>
        <taxon>Dikarya</taxon>
        <taxon>Ascomycota</taxon>
        <taxon>Pezizomycotina</taxon>
        <taxon>Dothideomycetes</taxon>
        <taxon>Pleosporomycetidae</taxon>
        <taxon>Pleosporales</taxon>
        <taxon>Pleosporineae</taxon>
        <taxon>Didymellaceae</taxon>
        <taxon>Epicoccum</taxon>
    </lineage>
</organism>
<accession>A0A1Y2M484</accession>
<keyword evidence="2" id="KW-0472">Membrane</keyword>
<proteinExistence type="predicted"/>
<feature type="coiled-coil region" evidence="1">
    <location>
        <begin position="160"/>
        <end position="278"/>
    </location>
</feature>
<evidence type="ECO:0000313" key="4">
    <source>
        <dbReference type="Proteomes" id="UP000193240"/>
    </source>
</evidence>
<dbReference type="Gene3D" id="1.10.287.1490">
    <property type="match status" value="1"/>
</dbReference>
<keyword evidence="1" id="KW-0175">Coiled coil</keyword>
<keyword evidence="2" id="KW-0812">Transmembrane</keyword>
<gene>
    <name evidence="3" type="ORF">B5807_04129</name>
</gene>
<sequence length="437" mass="49598">MSVPTQCRSDIQSCLRDHYSYKRYTAYTAVTYTPYTAGIYTPYTTRANTPYIIGTYTPYYRLYSTYKPYQTHVPHQVYTPSVTATAPPAMENNTAIQEDSTTSVSLGIACLAVLLILLLAVPILFSSQIPANLSAKLRSLPQLIRNESTKAPHHSKTKETSRLEEELVHAQNTVAMLEQEITNQRGEHAALQTETSAIKEENAMRASVNLALWDSKKSLQARYKDLLARNDELTAHNHNLNAQNHDLSLLNAHLMQFVRDLEERNEHLEWENANWKTSLRALHAAPLPRPVLRPHPHPTPSAVSSPTLPPTPLETALRECLVDLAQALSSKEECVGYLKEEIGDFEAEIEWRDEMIEVVEEELKETKEVLEWYEMCAADVGRWALWEGEGFEEGGGWGDEDRVWKEYESEFGEVVLRDFDGVEEGAEDLGWEYVEVV</sequence>